<dbReference type="EMBL" id="JAOZYC010000035">
    <property type="protein sequence ID" value="MEB8337179.1"/>
    <property type="molecule type" value="Genomic_DNA"/>
</dbReference>
<reference evidence="3 4" key="1">
    <citation type="submission" date="2022-10" db="EMBL/GenBank/DDBJ databases">
        <authorList>
            <person name="Xie J."/>
            <person name="Shen N."/>
        </authorList>
    </citation>
    <scope>NUCLEOTIDE SEQUENCE [LARGE SCALE GENOMIC DNA]</scope>
    <source>
        <strain evidence="3 4">YIM65594</strain>
    </source>
</reference>
<evidence type="ECO:0000256" key="2">
    <source>
        <dbReference type="ARBA" id="ARBA00022679"/>
    </source>
</evidence>
<evidence type="ECO:0000313" key="3">
    <source>
        <dbReference type="EMBL" id="MEB8337179.1"/>
    </source>
</evidence>
<evidence type="ECO:0008006" key="5">
    <source>
        <dbReference type="Google" id="ProtNLM"/>
    </source>
</evidence>
<proteinExistence type="inferred from homology"/>
<dbReference type="PANTHER" id="PTHR48050:SF13">
    <property type="entry name" value="STEROL 3-BETA-GLUCOSYLTRANSFERASE UGT80A2"/>
    <property type="match status" value="1"/>
</dbReference>
<dbReference type="SUPFAM" id="SSF53756">
    <property type="entry name" value="UDP-Glycosyltransferase/glycogen phosphorylase"/>
    <property type="match status" value="1"/>
</dbReference>
<keyword evidence="4" id="KW-1185">Reference proteome</keyword>
<evidence type="ECO:0000256" key="1">
    <source>
        <dbReference type="ARBA" id="ARBA00009995"/>
    </source>
</evidence>
<comment type="caution">
    <text evidence="3">The sequence shown here is derived from an EMBL/GenBank/DDBJ whole genome shotgun (WGS) entry which is preliminary data.</text>
</comment>
<dbReference type="Gene3D" id="3.40.50.2000">
    <property type="entry name" value="Glycogen Phosphorylase B"/>
    <property type="match status" value="2"/>
</dbReference>
<organism evidence="3 4">
    <name type="scientific">Streptomyces endophyticus</name>
    <dbReference type="NCBI Taxonomy" id="714166"/>
    <lineage>
        <taxon>Bacteria</taxon>
        <taxon>Bacillati</taxon>
        <taxon>Actinomycetota</taxon>
        <taxon>Actinomycetes</taxon>
        <taxon>Kitasatosporales</taxon>
        <taxon>Streptomycetaceae</taxon>
        <taxon>Streptomyces</taxon>
    </lineage>
</organism>
<keyword evidence="2" id="KW-0808">Transferase</keyword>
<dbReference type="CDD" id="cd03784">
    <property type="entry name" value="GT1_Gtf-like"/>
    <property type="match status" value="1"/>
</dbReference>
<dbReference type="PANTHER" id="PTHR48050">
    <property type="entry name" value="STEROL 3-BETA-GLUCOSYLTRANSFERASE"/>
    <property type="match status" value="1"/>
</dbReference>
<protein>
    <recommendedName>
        <fullName evidence="5">Glycosyl transferase</fullName>
    </recommendedName>
</protein>
<dbReference type="InterPro" id="IPR002213">
    <property type="entry name" value="UDP_glucos_trans"/>
</dbReference>
<name>A0ABU6EZK2_9ACTN</name>
<sequence>MTTLLIAGMPAAGHVNPTLPVVTELVRAGVDVVYLCDAEFEDRIRDTGARFEAYPKGVLTSRDIAEATRAGSSVGVVVKVLRACSALVPFVVEQARALGPSALMHDSNALWGRLAATTLNLPTISFMTTFLVGSDAVKALTVRENLGLVGPTLRDMPAALRARRALVKEFGTDAVPPTPMLPLRGDLTLFPIPEELQSPDPRLDAGCRFTGPTTGPDAASAPLDPELSAHLSGGQPVVLVSLGTLHDGGAAFFRSCCAALADLPVRVVLATGSGVDPADLGTTPPNTLARRTVPQLAVLREASVFVTHGGMNSALESLHCGVPMVVVPQQVEQLLIARAIAERGAAVVLRQPLSHRPVPTAALRASVERVLGDRGMAGAAAGMGRRFHAEGGAVRAAELVRGVVDVG</sequence>
<evidence type="ECO:0000313" key="4">
    <source>
        <dbReference type="Proteomes" id="UP001354931"/>
    </source>
</evidence>
<dbReference type="Proteomes" id="UP001354931">
    <property type="component" value="Unassembled WGS sequence"/>
</dbReference>
<dbReference type="InterPro" id="IPR050426">
    <property type="entry name" value="Glycosyltransferase_28"/>
</dbReference>
<accession>A0ABU6EZK2</accession>
<dbReference type="RefSeq" id="WP_326014818.1">
    <property type="nucleotide sequence ID" value="NZ_JAOZYC010000035.1"/>
</dbReference>
<dbReference type="NCBIfam" id="TIGR01426">
    <property type="entry name" value="MGT"/>
    <property type="match status" value="1"/>
</dbReference>
<dbReference type="Pfam" id="PF00201">
    <property type="entry name" value="UDPGT"/>
    <property type="match status" value="1"/>
</dbReference>
<comment type="similarity">
    <text evidence="1">Belongs to the UDP-glycosyltransferase family.</text>
</comment>
<dbReference type="InterPro" id="IPR006326">
    <property type="entry name" value="UDPGT_MGT-like"/>
</dbReference>
<gene>
    <name evidence="3" type="ORF">OKJ99_06575</name>
</gene>